<evidence type="ECO:0000256" key="6">
    <source>
        <dbReference type="ARBA" id="ARBA00023136"/>
    </source>
</evidence>
<feature type="transmembrane region" description="Helical" evidence="7">
    <location>
        <begin position="91"/>
        <end position="114"/>
    </location>
</feature>
<dbReference type="OrthoDB" id="8969999at2"/>
<evidence type="ECO:0000256" key="4">
    <source>
        <dbReference type="ARBA" id="ARBA00022692"/>
    </source>
</evidence>
<evidence type="ECO:0000256" key="5">
    <source>
        <dbReference type="ARBA" id="ARBA00022989"/>
    </source>
</evidence>
<dbReference type="GO" id="GO:0005886">
    <property type="term" value="C:plasma membrane"/>
    <property type="evidence" value="ECO:0007669"/>
    <property type="project" value="UniProtKB-SubCell"/>
</dbReference>
<dbReference type="GO" id="GO:0015109">
    <property type="term" value="F:chromate transmembrane transporter activity"/>
    <property type="evidence" value="ECO:0007669"/>
    <property type="project" value="InterPro"/>
</dbReference>
<feature type="transmembrane region" description="Helical" evidence="7">
    <location>
        <begin position="20"/>
        <end position="41"/>
    </location>
</feature>
<evidence type="ECO:0000256" key="3">
    <source>
        <dbReference type="ARBA" id="ARBA00022475"/>
    </source>
</evidence>
<protein>
    <submittedName>
        <fullName evidence="8">Chromate transporter</fullName>
    </submittedName>
</protein>
<evidence type="ECO:0000256" key="1">
    <source>
        <dbReference type="ARBA" id="ARBA00004651"/>
    </source>
</evidence>
<dbReference type="EMBL" id="VDUZ01000001">
    <property type="protein sequence ID" value="TXL82444.1"/>
    <property type="molecule type" value="Genomic_DNA"/>
</dbReference>
<dbReference type="InterPro" id="IPR003370">
    <property type="entry name" value="Chromate_transpt"/>
</dbReference>
<reference evidence="8 9" key="1">
    <citation type="submission" date="2019-06" db="EMBL/GenBank/DDBJ databases">
        <title>New taxonomy in bacterial strain CC-CFT640, isolated from vineyard.</title>
        <authorList>
            <person name="Lin S.-Y."/>
            <person name="Tsai C.-F."/>
            <person name="Young C.-C."/>
        </authorList>
    </citation>
    <scope>NUCLEOTIDE SEQUENCE [LARGE SCALE GENOMIC DNA]</scope>
    <source>
        <strain evidence="8 9">CC-CFT640</strain>
    </source>
</reference>
<accession>A0A5C8PWF6</accession>
<evidence type="ECO:0000313" key="9">
    <source>
        <dbReference type="Proteomes" id="UP000321638"/>
    </source>
</evidence>
<evidence type="ECO:0000256" key="2">
    <source>
        <dbReference type="ARBA" id="ARBA00005262"/>
    </source>
</evidence>
<evidence type="ECO:0000256" key="7">
    <source>
        <dbReference type="SAM" id="Phobius"/>
    </source>
</evidence>
<comment type="caution">
    <text evidence="8">The sequence shown here is derived from an EMBL/GenBank/DDBJ whole genome shotgun (WGS) entry which is preliminary data.</text>
</comment>
<feature type="transmembrane region" description="Helical" evidence="7">
    <location>
        <begin position="151"/>
        <end position="180"/>
    </location>
</feature>
<keyword evidence="9" id="KW-1185">Reference proteome</keyword>
<keyword evidence="6 7" id="KW-0472">Membrane</keyword>
<keyword evidence="3" id="KW-1003">Cell membrane</keyword>
<organism evidence="8 9">
    <name type="scientific">Vineibacter terrae</name>
    <dbReference type="NCBI Taxonomy" id="2586908"/>
    <lineage>
        <taxon>Bacteria</taxon>
        <taxon>Pseudomonadati</taxon>
        <taxon>Pseudomonadota</taxon>
        <taxon>Alphaproteobacteria</taxon>
        <taxon>Hyphomicrobiales</taxon>
        <taxon>Vineibacter</taxon>
    </lineage>
</organism>
<evidence type="ECO:0000313" key="8">
    <source>
        <dbReference type="EMBL" id="TXL82444.1"/>
    </source>
</evidence>
<dbReference type="InterPro" id="IPR052518">
    <property type="entry name" value="CHR_Transporter"/>
</dbReference>
<dbReference type="PANTHER" id="PTHR43663:SF1">
    <property type="entry name" value="CHROMATE TRANSPORTER"/>
    <property type="match status" value="1"/>
</dbReference>
<keyword evidence="5 7" id="KW-1133">Transmembrane helix</keyword>
<gene>
    <name evidence="8" type="ORF">FHP25_00050</name>
</gene>
<dbReference type="PANTHER" id="PTHR43663">
    <property type="entry name" value="CHROMATE TRANSPORT PROTEIN-RELATED"/>
    <property type="match status" value="1"/>
</dbReference>
<proteinExistence type="inferred from homology"/>
<dbReference type="AlphaFoldDB" id="A0A5C8PWF6"/>
<dbReference type="Pfam" id="PF02417">
    <property type="entry name" value="Chromate_transp"/>
    <property type="match status" value="1"/>
</dbReference>
<sequence>MADYESGAAAAAPPPGVTRTALFLGFLKIGLLGFGGVAPWARHVIVEERRWLSEKEYAAILGIGQVLPGPNTMNAAVMIGDRFHGAPGAMLALLAMMAMPLVILVVLASLYASFATVPDVRIAVEAAASAAAGLVIGTAVKMAVKLKPTRLALLVGLLAFAAVGLARLPLLPTVIVLALLSVAGAVWERRA</sequence>
<keyword evidence="4 7" id="KW-0812">Transmembrane</keyword>
<comment type="subcellular location">
    <subcellularLocation>
        <location evidence="1">Cell membrane</location>
        <topology evidence="1">Multi-pass membrane protein</topology>
    </subcellularLocation>
</comment>
<comment type="similarity">
    <text evidence="2">Belongs to the chromate ion transporter (CHR) (TC 2.A.51) family.</text>
</comment>
<name>A0A5C8PWF6_9HYPH</name>
<dbReference type="Proteomes" id="UP000321638">
    <property type="component" value="Unassembled WGS sequence"/>
</dbReference>